<dbReference type="EMBL" id="KY290953">
    <property type="protein sequence ID" value="APU01246.1"/>
    <property type="molecule type" value="Genomic_DNA"/>
</dbReference>
<evidence type="ECO:0000313" key="1">
    <source>
        <dbReference type="EMBL" id="APU01246.1"/>
    </source>
</evidence>
<protein>
    <submittedName>
        <fullName evidence="1">Uncharacterized protein</fullName>
    </submittedName>
</protein>
<accession>A0A219YB64</accession>
<evidence type="ECO:0000313" key="2">
    <source>
        <dbReference type="Proteomes" id="UP000225772"/>
    </source>
</evidence>
<reference evidence="1 2" key="1">
    <citation type="journal article" date="2017" name="Sci. Rep.">
        <title>Characterization and diversity of phages infecting Aeromonas salmonicida subsp. salmonicida.</title>
        <authorList>
            <person name="Vincent A.T."/>
            <person name="Paquet V.E."/>
            <person name="Bernatchez A."/>
            <person name="Tremblay D.M."/>
            <person name="Moineau S."/>
            <person name="Charette S.J."/>
        </authorList>
    </citation>
    <scope>NUCLEOTIDE SEQUENCE [LARGE SCALE GENOMIC DNA]</scope>
</reference>
<name>A0A219YB64_9CAUD</name>
<organism evidence="1 2">
    <name type="scientific">Aeromonas phage 51</name>
    <dbReference type="NCBI Taxonomy" id="1932901"/>
    <lineage>
        <taxon>Viruses</taxon>
        <taxon>Duplodnaviria</taxon>
        <taxon>Heunggongvirae</taxon>
        <taxon>Uroviricota</taxon>
        <taxon>Caudoviricetes</taxon>
        <taxon>Popoffvirus</taxon>
        <taxon>Popoffvirus pv56</taxon>
    </lineage>
</organism>
<proteinExistence type="predicted"/>
<sequence length="118" mass="13036">MIANMTPEQRAEALEKARIARAEKTAAWKAAAHLLKSDFSDSAYWHKLASKFKVRMPGPHVPGSEFKAIRKAARKLGIEPSQIRDAFGGDVKHIHAMNPTWPAFAIIGLLLEMAEGCE</sequence>
<dbReference type="Proteomes" id="UP000225772">
    <property type="component" value="Segment"/>
</dbReference>